<name>A0A200Q5E7_MACCD</name>
<dbReference type="PANTHER" id="PTHR37610:SF40">
    <property type="entry name" value="OS01G0909600 PROTEIN"/>
    <property type="match status" value="1"/>
</dbReference>
<protein>
    <recommendedName>
        <fullName evidence="4">Retrotransposon gag domain-containing protein</fullName>
    </recommendedName>
</protein>
<sequence length="139" mass="16376">MGKDRSEHILEEPPSKDSSKYRDWARNDAIVLGWLWNSMEPVVAPNVQFTKTARLVWIRLKELFSQERNVTCIYDIFDEIFKCRQSGKPLVEYYSVMSGLWEELDIYQPLSTSVEELQKQRKSSSPILILITECLKIRF</sequence>
<dbReference type="Pfam" id="PF14223">
    <property type="entry name" value="Retrotran_gag_2"/>
    <property type="match status" value="1"/>
</dbReference>
<dbReference type="PANTHER" id="PTHR37610">
    <property type="entry name" value="CCHC-TYPE DOMAIN-CONTAINING PROTEIN"/>
    <property type="match status" value="1"/>
</dbReference>
<keyword evidence="3" id="KW-1185">Reference proteome</keyword>
<gene>
    <name evidence="2" type="ORF">BVC80_1411g2</name>
</gene>
<dbReference type="OMA" id="KSINDWW"/>
<organism evidence="2 3">
    <name type="scientific">Macleaya cordata</name>
    <name type="common">Five-seeded plume-poppy</name>
    <name type="synonym">Bocconia cordata</name>
    <dbReference type="NCBI Taxonomy" id="56857"/>
    <lineage>
        <taxon>Eukaryota</taxon>
        <taxon>Viridiplantae</taxon>
        <taxon>Streptophyta</taxon>
        <taxon>Embryophyta</taxon>
        <taxon>Tracheophyta</taxon>
        <taxon>Spermatophyta</taxon>
        <taxon>Magnoliopsida</taxon>
        <taxon>Ranunculales</taxon>
        <taxon>Papaveraceae</taxon>
        <taxon>Papaveroideae</taxon>
        <taxon>Macleaya</taxon>
    </lineage>
</organism>
<proteinExistence type="predicted"/>
<comment type="caution">
    <text evidence="2">The sequence shown here is derived from an EMBL/GenBank/DDBJ whole genome shotgun (WGS) entry which is preliminary data.</text>
</comment>
<dbReference type="Proteomes" id="UP000195402">
    <property type="component" value="Unassembled WGS sequence"/>
</dbReference>
<feature type="region of interest" description="Disordered" evidence="1">
    <location>
        <begin position="1"/>
        <end position="20"/>
    </location>
</feature>
<accession>A0A200Q5E7</accession>
<dbReference type="EMBL" id="MVGT01003021">
    <property type="protein sequence ID" value="OVA05719.1"/>
    <property type="molecule type" value="Genomic_DNA"/>
</dbReference>
<dbReference type="OrthoDB" id="1737945at2759"/>
<evidence type="ECO:0000313" key="2">
    <source>
        <dbReference type="EMBL" id="OVA05719.1"/>
    </source>
</evidence>
<dbReference type="InParanoid" id="A0A200Q5E7"/>
<evidence type="ECO:0000256" key="1">
    <source>
        <dbReference type="SAM" id="MobiDB-lite"/>
    </source>
</evidence>
<dbReference type="AlphaFoldDB" id="A0A200Q5E7"/>
<reference evidence="2 3" key="1">
    <citation type="journal article" date="2017" name="Mol. Plant">
        <title>The Genome of Medicinal Plant Macleaya cordata Provides New Insights into Benzylisoquinoline Alkaloids Metabolism.</title>
        <authorList>
            <person name="Liu X."/>
            <person name="Liu Y."/>
            <person name="Huang P."/>
            <person name="Ma Y."/>
            <person name="Qing Z."/>
            <person name="Tang Q."/>
            <person name="Cao H."/>
            <person name="Cheng P."/>
            <person name="Zheng Y."/>
            <person name="Yuan Z."/>
            <person name="Zhou Y."/>
            <person name="Liu J."/>
            <person name="Tang Z."/>
            <person name="Zhuo Y."/>
            <person name="Zhang Y."/>
            <person name="Yu L."/>
            <person name="Huang J."/>
            <person name="Yang P."/>
            <person name="Peng Q."/>
            <person name="Zhang J."/>
            <person name="Jiang W."/>
            <person name="Zhang Z."/>
            <person name="Lin K."/>
            <person name="Ro D.K."/>
            <person name="Chen X."/>
            <person name="Xiong X."/>
            <person name="Shang Y."/>
            <person name="Huang S."/>
            <person name="Zeng J."/>
        </authorList>
    </citation>
    <scope>NUCLEOTIDE SEQUENCE [LARGE SCALE GENOMIC DNA]</scope>
    <source>
        <strain evidence="3">cv. BLH2017</strain>
        <tissue evidence="2">Root</tissue>
    </source>
</reference>
<evidence type="ECO:0008006" key="4">
    <source>
        <dbReference type="Google" id="ProtNLM"/>
    </source>
</evidence>
<evidence type="ECO:0000313" key="3">
    <source>
        <dbReference type="Proteomes" id="UP000195402"/>
    </source>
</evidence>